<feature type="domain" description="Major facilitator superfamily (MFS) profile" evidence="8">
    <location>
        <begin position="22"/>
        <end position="432"/>
    </location>
</feature>
<proteinExistence type="predicted"/>
<feature type="transmembrane region" description="Helical" evidence="7">
    <location>
        <begin position="34"/>
        <end position="53"/>
    </location>
</feature>
<dbReference type="InterPro" id="IPR020846">
    <property type="entry name" value="MFS_dom"/>
</dbReference>
<feature type="transmembrane region" description="Helical" evidence="7">
    <location>
        <begin position="314"/>
        <end position="333"/>
    </location>
</feature>
<keyword evidence="10" id="KW-1185">Reference proteome</keyword>
<dbReference type="RefSeq" id="WP_388004687.1">
    <property type="nucleotide sequence ID" value="NZ_JBHUEE010000003.1"/>
</dbReference>
<feature type="transmembrane region" description="Helical" evidence="7">
    <location>
        <begin position="59"/>
        <end position="83"/>
    </location>
</feature>
<dbReference type="InterPro" id="IPR005828">
    <property type="entry name" value="MFS_sugar_transport-like"/>
</dbReference>
<feature type="transmembrane region" description="Helical" evidence="7">
    <location>
        <begin position="283"/>
        <end position="302"/>
    </location>
</feature>
<dbReference type="CDD" id="cd17369">
    <property type="entry name" value="MFS_ShiA_like"/>
    <property type="match status" value="1"/>
</dbReference>
<feature type="transmembrane region" description="Helical" evidence="7">
    <location>
        <begin position="339"/>
        <end position="359"/>
    </location>
</feature>
<dbReference type="PANTHER" id="PTHR43045">
    <property type="entry name" value="SHIKIMATE TRANSPORTER"/>
    <property type="match status" value="1"/>
</dbReference>
<evidence type="ECO:0000313" key="10">
    <source>
        <dbReference type="Proteomes" id="UP001597277"/>
    </source>
</evidence>
<evidence type="ECO:0000256" key="2">
    <source>
        <dbReference type="ARBA" id="ARBA00022448"/>
    </source>
</evidence>
<dbReference type="InterPro" id="IPR005829">
    <property type="entry name" value="Sugar_transporter_CS"/>
</dbReference>
<dbReference type="SUPFAM" id="SSF103473">
    <property type="entry name" value="MFS general substrate transporter"/>
    <property type="match status" value="1"/>
</dbReference>
<comment type="caution">
    <text evidence="9">The sequence shown here is derived from an EMBL/GenBank/DDBJ whole genome shotgun (WGS) entry which is preliminary data.</text>
</comment>
<dbReference type="EMBL" id="JBHUEE010000003">
    <property type="protein sequence ID" value="MFD1717760.1"/>
    <property type="molecule type" value="Genomic_DNA"/>
</dbReference>
<keyword evidence="4 7" id="KW-0812">Transmembrane</keyword>
<dbReference type="Proteomes" id="UP001597277">
    <property type="component" value="Unassembled WGS sequence"/>
</dbReference>
<evidence type="ECO:0000256" key="6">
    <source>
        <dbReference type="ARBA" id="ARBA00023136"/>
    </source>
</evidence>
<comment type="subcellular location">
    <subcellularLocation>
        <location evidence="1">Cell membrane</location>
        <topology evidence="1">Multi-pass membrane protein</topology>
    </subcellularLocation>
</comment>
<feature type="transmembrane region" description="Helical" evidence="7">
    <location>
        <begin position="379"/>
        <end position="401"/>
    </location>
</feature>
<feature type="transmembrane region" description="Helical" evidence="7">
    <location>
        <begin position="196"/>
        <end position="217"/>
    </location>
</feature>
<keyword evidence="2" id="KW-0813">Transport</keyword>
<reference evidence="10" key="1">
    <citation type="journal article" date="2019" name="Int. J. Syst. Evol. Microbiol.">
        <title>The Global Catalogue of Microorganisms (GCM) 10K type strain sequencing project: providing services to taxonomists for standard genome sequencing and annotation.</title>
        <authorList>
            <consortium name="The Broad Institute Genomics Platform"/>
            <consortium name="The Broad Institute Genome Sequencing Center for Infectious Disease"/>
            <person name="Wu L."/>
            <person name="Ma J."/>
        </authorList>
    </citation>
    <scope>NUCLEOTIDE SEQUENCE [LARGE SCALE GENOMIC DNA]</scope>
    <source>
        <strain evidence="10">JCM 17130</strain>
    </source>
</reference>
<feature type="transmembrane region" description="Helical" evidence="7">
    <location>
        <begin position="119"/>
        <end position="139"/>
    </location>
</feature>
<feature type="transmembrane region" description="Helical" evidence="7">
    <location>
        <begin position="160"/>
        <end position="184"/>
    </location>
</feature>
<dbReference type="PROSITE" id="PS50850">
    <property type="entry name" value="MFS"/>
    <property type="match status" value="1"/>
</dbReference>
<accession>A0ABW4L546</accession>
<evidence type="ECO:0000256" key="4">
    <source>
        <dbReference type="ARBA" id="ARBA00022692"/>
    </source>
</evidence>
<evidence type="ECO:0000313" key="9">
    <source>
        <dbReference type="EMBL" id="MFD1717760.1"/>
    </source>
</evidence>
<dbReference type="PANTHER" id="PTHR43045:SF1">
    <property type="entry name" value="SHIKIMATE TRANSPORTER"/>
    <property type="match status" value="1"/>
</dbReference>
<dbReference type="PROSITE" id="PS00216">
    <property type="entry name" value="SUGAR_TRANSPORT_1"/>
    <property type="match status" value="1"/>
</dbReference>
<keyword evidence="6 7" id="KW-0472">Membrane</keyword>
<dbReference type="InterPro" id="IPR011701">
    <property type="entry name" value="MFS"/>
</dbReference>
<evidence type="ECO:0000256" key="5">
    <source>
        <dbReference type="ARBA" id="ARBA00022989"/>
    </source>
</evidence>
<keyword evidence="5 7" id="KW-1133">Transmembrane helix</keyword>
<feature type="transmembrane region" description="Helical" evidence="7">
    <location>
        <begin position="407"/>
        <end position="427"/>
    </location>
</feature>
<sequence>MHSTNDSTDPEPGETRAHNRNTILASTFGSVVEWYDFFLYGTMAALVFNSQFFPEFDPLIGTLVAFGTFAAGFVTRPIGGVIFGHFGDRIGRKKILVITMLIMGGSTFLMGTLPTYESIGIAAPILLLLLRMLQGIGLGGEWGGAAILTFEHAPHGKRGLFSSWPQTGVPIGLLLSTAAVNLVSLPGDEALQEWTWRLPFLASIVLVIVGLVVRLSVREPQQFRDMVETDSRAKVPMVEVIRDYPKQILRGIGARFSESITFNVYNAFVVTYTTTVLGLEASYALNALLIASVIGFFVIPTAGRLSDRFGRRPVFGLGALVALVTAFPCFMLIDSGAQQMIWVAVVVGWSLGACTMFGAEAATFAELFPARVRYSGMSIVYQLGVLPSGAVAPALSVWLVSVTDGSWAVAVYLMGAAAIALVSLYLMRETAHDEIDADLRAQAASLGHDANR</sequence>
<dbReference type="Pfam" id="PF00083">
    <property type="entry name" value="Sugar_tr"/>
    <property type="match status" value="1"/>
</dbReference>
<dbReference type="Gene3D" id="1.20.1250.20">
    <property type="entry name" value="MFS general substrate transporter like domains"/>
    <property type="match status" value="2"/>
</dbReference>
<dbReference type="InterPro" id="IPR036259">
    <property type="entry name" value="MFS_trans_sf"/>
</dbReference>
<evidence type="ECO:0000256" key="3">
    <source>
        <dbReference type="ARBA" id="ARBA00022475"/>
    </source>
</evidence>
<gene>
    <name evidence="9" type="ORF">ACFSE6_07935</name>
</gene>
<protein>
    <submittedName>
        <fullName evidence="9">MFS transporter</fullName>
    </submittedName>
</protein>
<keyword evidence="3" id="KW-1003">Cell membrane</keyword>
<dbReference type="PROSITE" id="PS00217">
    <property type="entry name" value="SUGAR_TRANSPORT_2"/>
    <property type="match status" value="1"/>
</dbReference>
<name>A0ABW4L546_9MICO</name>
<dbReference type="Pfam" id="PF07690">
    <property type="entry name" value="MFS_1"/>
    <property type="match status" value="1"/>
</dbReference>
<feature type="transmembrane region" description="Helical" evidence="7">
    <location>
        <begin position="95"/>
        <end position="113"/>
    </location>
</feature>
<evidence type="ECO:0000256" key="1">
    <source>
        <dbReference type="ARBA" id="ARBA00004651"/>
    </source>
</evidence>
<organism evidence="9 10">
    <name type="scientific">Georgenia deserti</name>
    <dbReference type="NCBI Taxonomy" id="2093781"/>
    <lineage>
        <taxon>Bacteria</taxon>
        <taxon>Bacillati</taxon>
        <taxon>Actinomycetota</taxon>
        <taxon>Actinomycetes</taxon>
        <taxon>Micrococcales</taxon>
        <taxon>Bogoriellaceae</taxon>
        <taxon>Georgenia</taxon>
    </lineage>
</organism>
<evidence type="ECO:0000259" key="8">
    <source>
        <dbReference type="PROSITE" id="PS50850"/>
    </source>
</evidence>
<evidence type="ECO:0000256" key="7">
    <source>
        <dbReference type="SAM" id="Phobius"/>
    </source>
</evidence>